<feature type="chain" id="PRO_5012241038" description="Outer membrane protein beta-barrel domain-containing protein" evidence="1">
    <location>
        <begin position="26"/>
        <end position="265"/>
    </location>
</feature>
<accession>A0A239CJL1</accession>
<proteinExistence type="predicted"/>
<evidence type="ECO:0000256" key="1">
    <source>
        <dbReference type="SAM" id="SignalP"/>
    </source>
</evidence>
<organism evidence="2 3">
    <name type="scientific">Noviherbaspirillum humi</name>
    <dbReference type="NCBI Taxonomy" id="1688639"/>
    <lineage>
        <taxon>Bacteria</taxon>
        <taxon>Pseudomonadati</taxon>
        <taxon>Pseudomonadota</taxon>
        <taxon>Betaproteobacteria</taxon>
        <taxon>Burkholderiales</taxon>
        <taxon>Oxalobacteraceae</taxon>
        <taxon>Noviherbaspirillum</taxon>
    </lineage>
</organism>
<keyword evidence="1" id="KW-0732">Signal</keyword>
<evidence type="ECO:0008006" key="4">
    <source>
        <dbReference type="Google" id="ProtNLM"/>
    </source>
</evidence>
<dbReference type="EMBL" id="FZOT01000001">
    <property type="protein sequence ID" value="SNS20426.1"/>
    <property type="molecule type" value="Genomic_DNA"/>
</dbReference>
<reference evidence="2 3" key="1">
    <citation type="submission" date="2017-06" db="EMBL/GenBank/DDBJ databases">
        <authorList>
            <person name="Kim H.J."/>
            <person name="Triplett B.A."/>
        </authorList>
    </citation>
    <scope>NUCLEOTIDE SEQUENCE [LARGE SCALE GENOMIC DNA]</scope>
    <source>
        <strain evidence="2 3">U15</strain>
    </source>
</reference>
<dbReference type="AlphaFoldDB" id="A0A239CJL1"/>
<gene>
    <name evidence="2" type="ORF">SAMN06265795_101505</name>
</gene>
<keyword evidence="3" id="KW-1185">Reference proteome</keyword>
<protein>
    <recommendedName>
        <fullName evidence="4">Outer membrane protein beta-barrel domain-containing protein</fullName>
    </recommendedName>
</protein>
<evidence type="ECO:0000313" key="2">
    <source>
        <dbReference type="EMBL" id="SNS20426.1"/>
    </source>
</evidence>
<name>A0A239CJL1_9BURK</name>
<sequence length="265" mass="29002">MARRAISYHLIAILCGAFALPHVKAATPAWSGSVAIAVRDMHFTEHDLAGRRIVSEHGVIPGVTAEACHQAEEFSACLAAEHFASTIGYEGRTQSGAPVNTRTHVAQSRLQLFALRRWTSTVDLAGGIEWQRSDRDIRGSGIALGLNERYAGLRMLAGLQHHAEFMQARMVTRGLLVLAEPERINIGFPMQLYDSAEVRSKPAAGVRLGVAMAQQGGVSIGLEFDWMRVRRSADYPLRHAGNVVGTVAQPEHVQRLLTLALRYAY</sequence>
<dbReference type="Proteomes" id="UP000198284">
    <property type="component" value="Unassembled WGS sequence"/>
</dbReference>
<feature type="signal peptide" evidence="1">
    <location>
        <begin position="1"/>
        <end position="25"/>
    </location>
</feature>
<evidence type="ECO:0000313" key="3">
    <source>
        <dbReference type="Proteomes" id="UP000198284"/>
    </source>
</evidence>